<dbReference type="InterPro" id="IPR021109">
    <property type="entry name" value="Peptidase_aspartic_dom_sf"/>
</dbReference>
<reference evidence="1" key="2">
    <citation type="submission" date="2023-06" db="EMBL/GenBank/DDBJ databases">
        <authorList>
            <person name="Lucena T."/>
            <person name="Sun Q."/>
        </authorList>
    </citation>
    <scope>NUCLEOTIDE SEQUENCE</scope>
    <source>
        <strain evidence="1">CECT 8869</strain>
    </source>
</reference>
<dbReference type="PROSITE" id="PS51257">
    <property type="entry name" value="PROKAR_LIPOPROTEIN"/>
    <property type="match status" value="1"/>
</dbReference>
<proteinExistence type="predicted"/>
<gene>
    <name evidence="1" type="ORF">Q2T41_05925</name>
</gene>
<sequence length="309" mass="34995">MSRFLAFGILLILLGGCNEKIKEERIYWFENETELTNKFEIDLSKGFIIIPIIAENDTLQFIFDTGANQILIFPNEQTNKLKYIKGKPLNSKEGIHNIGGRFIHNLNFHFESINFENVSGIMTDMERFPAEFNSYIKQMGIDGMIGYDILKSFPLQLDFESGRGTVYKNSNAINDGKSGNLLALSFHDNKPYINCKIKSNENSIETIKLQFDLGNLGTLELIPSTINGFDIPENAEKKEGYGISGKYEIYIGVTEKIQLGDIEIDSIPTAFLPNNIYSESGRNGKVGLEVMKQFNLTIDYPNERLIVKE</sequence>
<dbReference type="EMBL" id="JAUKUC010000001">
    <property type="protein sequence ID" value="MDO1512190.1"/>
    <property type="molecule type" value="Genomic_DNA"/>
</dbReference>
<dbReference type="Proteomes" id="UP001168579">
    <property type="component" value="Unassembled WGS sequence"/>
</dbReference>
<evidence type="ECO:0000313" key="1">
    <source>
        <dbReference type="EMBL" id="MDO1512190.1"/>
    </source>
</evidence>
<evidence type="ECO:0008006" key="3">
    <source>
        <dbReference type="Google" id="ProtNLM"/>
    </source>
</evidence>
<reference evidence="1" key="1">
    <citation type="journal article" date="2014" name="Int. J. Syst. Evol. Microbiol.">
        <title>Complete genome of a new Firmicutes species belonging to the dominant human colonic microbiota ('Ruminococcus bicirculans') reveals two chromosomes and a selective capacity to utilize plant glucans.</title>
        <authorList>
            <consortium name="NISC Comparative Sequencing Program"/>
            <person name="Wegmann U."/>
            <person name="Louis P."/>
            <person name="Goesmann A."/>
            <person name="Henrissat B."/>
            <person name="Duncan S.H."/>
            <person name="Flint H.J."/>
        </authorList>
    </citation>
    <scope>NUCLEOTIDE SEQUENCE</scope>
    <source>
        <strain evidence="1">CECT 8869</strain>
    </source>
</reference>
<dbReference type="Gene3D" id="2.40.70.10">
    <property type="entry name" value="Acid Proteases"/>
    <property type="match status" value="1"/>
</dbReference>
<organism evidence="1 2">
    <name type="scientific">Maribacter confluentis</name>
    <dbReference type="NCBI Taxonomy" id="1656093"/>
    <lineage>
        <taxon>Bacteria</taxon>
        <taxon>Pseudomonadati</taxon>
        <taxon>Bacteroidota</taxon>
        <taxon>Flavobacteriia</taxon>
        <taxon>Flavobacteriales</taxon>
        <taxon>Flavobacteriaceae</taxon>
        <taxon>Maribacter</taxon>
    </lineage>
</organism>
<name>A0ABT8RN20_9FLAO</name>
<accession>A0ABT8RN20</accession>
<comment type="caution">
    <text evidence="1">The sequence shown here is derived from an EMBL/GenBank/DDBJ whole genome shotgun (WGS) entry which is preliminary data.</text>
</comment>
<protein>
    <recommendedName>
        <fullName evidence="3">Aspartyl protease</fullName>
    </recommendedName>
</protein>
<keyword evidence="2" id="KW-1185">Reference proteome</keyword>
<evidence type="ECO:0000313" key="2">
    <source>
        <dbReference type="Proteomes" id="UP001168579"/>
    </source>
</evidence>
<dbReference type="RefSeq" id="WP_304435312.1">
    <property type="nucleotide sequence ID" value="NZ_JAUKUC010000001.1"/>
</dbReference>